<evidence type="ECO:0000259" key="1">
    <source>
        <dbReference type="Pfam" id="PF00535"/>
    </source>
</evidence>
<protein>
    <submittedName>
        <fullName evidence="2">Glycosyltransferase</fullName>
    </submittedName>
</protein>
<organism evidence="2 3">
    <name type="scientific">Flavobacterium sediminilitoris</name>
    <dbReference type="NCBI Taxonomy" id="2024526"/>
    <lineage>
        <taxon>Bacteria</taxon>
        <taxon>Pseudomonadati</taxon>
        <taxon>Bacteroidota</taxon>
        <taxon>Flavobacteriia</taxon>
        <taxon>Flavobacteriales</taxon>
        <taxon>Flavobacteriaceae</taxon>
        <taxon>Flavobacterium</taxon>
    </lineage>
</organism>
<name>A0ABY4HKB8_9FLAO</name>
<dbReference type="RefSeq" id="WP_246915601.1">
    <property type="nucleotide sequence ID" value="NZ_CP090145.1"/>
</dbReference>
<accession>A0ABY4HKB8</accession>
<dbReference type="Gene3D" id="3.90.550.10">
    <property type="entry name" value="Spore Coat Polysaccharide Biosynthesis Protein SpsA, Chain A"/>
    <property type="match status" value="1"/>
</dbReference>
<sequence>MLSILIPTYNYNTFPLVEELKKQADLLFINYEILVQDDGSHLFSIENSKINNLDNCSFDINKKNLGRTTNRNILAKKAKYDLLLFLDADVIPNKSNFISLYLEQAFAKEQVIFGGYIYSDKKPDSSIILRYKYGKEREEKKASIRNLKPYSNVLSGNMLINKQVFFECNFNSEENLYGMDIYFGYQLFIKKIPIIHIDNPIIHQGLEINIVFFKKALESVESRKTHLVNKNGIEEINPLLKHYKKIDNLKLTKIVSILFILFKKQLEKKIVNINPNLFYFDLYRLGYICYLKSK</sequence>
<reference evidence="2" key="1">
    <citation type="submission" date="2021-12" db="EMBL/GenBank/DDBJ databases">
        <authorList>
            <person name="Cha I.-T."/>
            <person name="Lee K.-E."/>
            <person name="Park S.-J."/>
        </authorList>
    </citation>
    <scope>NUCLEOTIDE SEQUENCE</scope>
    <source>
        <strain evidence="2">YSM-43</strain>
    </source>
</reference>
<gene>
    <name evidence="2" type="ORF">LXD69_12020</name>
</gene>
<evidence type="ECO:0000313" key="2">
    <source>
        <dbReference type="EMBL" id="UOX32762.1"/>
    </source>
</evidence>
<keyword evidence="3" id="KW-1185">Reference proteome</keyword>
<feature type="domain" description="Glycosyltransferase 2-like" evidence="1">
    <location>
        <begin position="3"/>
        <end position="144"/>
    </location>
</feature>
<dbReference type="Proteomes" id="UP000830454">
    <property type="component" value="Chromosome"/>
</dbReference>
<evidence type="ECO:0000313" key="3">
    <source>
        <dbReference type="Proteomes" id="UP000830454"/>
    </source>
</evidence>
<proteinExistence type="predicted"/>
<dbReference type="InterPro" id="IPR029044">
    <property type="entry name" value="Nucleotide-diphossugar_trans"/>
</dbReference>
<dbReference type="SUPFAM" id="SSF53448">
    <property type="entry name" value="Nucleotide-diphospho-sugar transferases"/>
    <property type="match status" value="1"/>
</dbReference>
<dbReference type="Pfam" id="PF00535">
    <property type="entry name" value="Glycos_transf_2"/>
    <property type="match status" value="1"/>
</dbReference>
<reference evidence="2" key="2">
    <citation type="submission" date="2022-04" db="EMBL/GenBank/DDBJ databases">
        <title>Complete Genome Sequence of Flavobacterium sediminilitoris YSM-43, Isolated from a Tidal Sediment.</title>
        <authorList>
            <person name="Lee P.A."/>
        </authorList>
    </citation>
    <scope>NUCLEOTIDE SEQUENCE</scope>
    <source>
        <strain evidence="2">YSM-43</strain>
    </source>
</reference>
<dbReference type="CDD" id="cd00761">
    <property type="entry name" value="Glyco_tranf_GTA_type"/>
    <property type="match status" value="1"/>
</dbReference>
<dbReference type="EMBL" id="CP090145">
    <property type="protein sequence ID" value="UOX32762.1"/>
    <property type="molecule type" value="Genomic_DNA"/>
</dbReference>
<dbReference type="InterPro" id="IPR001173">
    <property type="entry name" value="Glyco_trans_2-like"/>
</dbReference>